<dbReference type="AlphaFoldDB" id="A0A545VAA2"/>
<accession>A0A545VAA2</accession>
<keyword evidence="3" id="KW-1185">Reference proteome</keyword>
<evidence type="ECO:0000313" key="2">
    <source>
        <dbReference type="EMBL" id="TQV98661.1"/>
    </source>
</evidence>
<comment type="caution">
    <text evidence="2">The sequence shown here is derived from an EMBL/GenBank/DDBJ whole genome shotgun (WGS) entry which is preliminary data.</text>
</comment>
<name>A0A545VAA2_9HYPO</name>
<evidence type="ECO:0000313" key="3">
    <source>
        <dbReference type="Proteomes" id="UP000315783"/>
    </source>
</evidence>
<proteinExistence type="predicted"/>
<feature type="region of interest" description="Disordered" evidence="1">
    <location>
        <begin position="1"/>
        <end position="22"/>
    </location>
</feature>
<reference evidence="2 3" key="1">
    <citation type="journal article" date="2019" name="Appl. Microbiol. Biotechnol.">
        <title>Genome sequence of Isaria javanica and comparative genome analysis insights into family S53 peptidase evolution in fungal entomopathogens.</title>
        <authorList>
            <person name="Lin R."/>
            <person name="Zhang X."/>
            <person name="Xin B."/>
            <person name="Zou M."/>
            <person name="Gao Y."/>
            <person name="Qin F."/>
            <person name="Hu Q."/>
            <person name="Xie B."/>
            <person name="Cheng X."/>
        </authorList>
    </citation>
    <scope>NUCLEOTIDE SEQUENCE [LARGE SCALE GENOMIC DNA]</scope>
    <source>
        <strain evidence="2 3">IJ1G</strain>
    </source>
</reference>
<dbReference type="EMBL" id="SPUK01000003">
    <property type="protein sequence ID" value="TQV98661.1"/>
    <property type="molecule type" value="Genomic_DNA"/>
</dbReference>
<evidence type="ECO:0000256" key="1">
    <source>
        <dbReference type="SAM" id="MobiDB-lite"/>
    </source>
</evidence>
<sequence length="192" mass="21719">MQAQQPFTGGPGHPPTGRHCCDTRQEQAQPYTQYGLIKSTLIRAEAGAGKKLSREKQGCQGVWVVWREGGREEKGRRVEGFFHCQLAGWLVTGASQRKREEKRVISLAFVFGKEGKKGEHGRNATRGYRRRADIPSTDFLLRVRMVVTSGLGLGRMNTERSTGTYEEGDEFFSFYFSSFHLVKTLPCHDCER</sequence>
<dbReference type="Proteomes" id="UP000315783">
    <property type="component" value="Unassembled WGS sequence"/>
</dbReference>
<protein>
    <submittedName>
        <fullName evidence="2">Uncharacterized protein</fullName>
    </submittedName>
</protein>
<organism evidence="2 3">
    <name type="scientific">Cordyceps javanica</name>
    <dbReference type="NCBI Taxonomy" id="43265"/>
    <lineage>
        <taxon>Eukaryota</taxon>
        <taxon>Fungi</taxon>
        <taxon>Dikarya</taxon>
        <taxon>Ascomycota</taxon>
        <taxon>Pezizomycotina</taxon>
        <taxon>Sordariomycetes</taxon>
        <taxon>Hypocreomycetidae</taxon>
        <taxon>Hypocreales</taxon>
        <taxon>Cordycipitaceae</taxon>
        <taxon>Cordyceps</taxon>
    </lineage>
</organism>
<gene>
    <name evidence="2" type="ORF">IF1G_02741</name>
</gene>